<dbReference type="EMBL" id="JBHLTP010000001">
    <property type="protein sequence ID" value="MFC0522037.1"/>
    <property type="molecule type" value="Genomic_DNA"/>
</dbReference>
<keyword evidence="3" id="KW-0378">Hydrolase</keyword>
<gene>
    <name evidence="3" type="ORF">ACFFGV_00340</name>
</gene>
<evidence type="ECO:0000259" key="2">
    <source>
        <dbReference type="PROSITE" id="PS51677"/>
    </source>
</evidence>
<accession>A0ABV6LI61</accession>
<keyword evidence="1" id="KW-0472">Membrane</keyword>
<feature type="transmembrane region" description="Helical" evidence="1">
    <location>
        <begin position="12"/>
        <end position="32"/>
    </location>
</feature>
<keyword evidence="1" id="KW-1133">Transmembrane helix</keyword>
<name>A0ABV6LI61_9BACI</name>
<dbReference type="EC" id="3.-.-.-" evidence="3"/>
<dbReference type="InterPro" id="IPR050248">
    <property type="entry name" value="Polysacc_deacetylase_ArnD"/>
</dbReference>
<evidence type="ECO:0000256" key="1">
    <source>
        <dbReference type="SAM" id="Phobius"/>
    </source>
</evidence>
<protein>
    <submittedName>
        <fullName evidence="3">Polysaccharide deacetylase family protein</fullName>
        <ecNumber evidence="3">3.-.-.-</ecNumber>
    </submittedName>
</protein>
<keyword evidence="4" id="KW-1185">Reference proteome</keyword>
<dbReference type="PANTHER" id="PTHR10587">
    <property type="entry name" value="GLYCOSYL TRANSFERASE-RELATED"/>
    <property type="match status" value="1"/>
</dbReference>
<reference evidence="3 4" key="1">
    <citation type="submission" date="2024-09" db="EMBL/GenBank/DDBJ databases">
        <authorList>
            <person name="Sun Q."/>
            <person name="Mori K."/>
        </authorList>
    </citation>
    <scope>NUCLEOTIDE SEQUENCE [LARGE SCALE GENOMIC DNA]</scope>
    <source>
        <strain evidence="3 4">NCAIM B.02529</strain>
    </source>
</reference>
<dbReference type="GO" id="GO:0016787">
    <property type="term" value="F:hydrolase activity"/>
    <property type="evidence" value="ECO:0007669"/>
    <property type="project" value="UniProtKB-KW"/>
</dbReference>
<dbReference type="CDD" id="cd10944">
    <property type="entry name" value="CE4_SmPgdA_like"/>
    <property type="match status" value="1"/>
</dbReference>
<evidence type="ECO:0000313" key="4">
    <source>
        <dbReference type="Proteomes" id="UP001589836"/>
    </source>
</evidence>
<dbReference type="PANTHER" id="PTHR10587:SF125">
    <property type="entry name" value="POLYSACCHARIDE DEACETYLASE YHEN-RELATED"/>
    <property type="match status" value="1"/>
</dbReference>
<dbReference type="SUPFAM" id="SSF88713">
    <property type="entry name" value="Glycoside hydrolase/deacetylase"/>
    <property type="match status" value="1"/>
</dbReference>
<dbReference type="RefSeq" id="WP_377344515.1">
    <property type="nucleotide sequence ID" value="NZ_JBHLTP010000001.1"/>
</dbReference>
<dbReference type="Gene3D" id="3.20.20.370">
    <property type="entry name" value="Glycoside hydrolase/deacetylase"/>
    <property type="match status" value="1"/>
</dbReference>
<dbReference type="InterPro" id="IPR011330">
    <property type="entry name" value="Glyco_hydro/deAcase_b/a-brl"/>
</dbReference>
<dbReference type="InterPro" id="IPR002509">
    <property type="entry name" value="NODB_dom"/>
</dbReference>
<sequence length="270" mass="31331">MNDRSKKRLKIAGTEIVILCVVILLLILLIQWNNPMKDNLPSLSFSNQASHSLSKKESVPEQRFPREQPEREDVIYLTFDDGPNQNSEAILNLLNDYNAKATFFMLEPQMKRYKGAVRRMSEEGHSVGLHGVSHDQSRFYASKHSVLSEMNQAQHTLHSITGKQSHLIRTPYGSVPNMTPAYRRAVKQQGYHLWDWNIDSKDWEYKDKRYVQKVINKVNMLCQTDRPMVVLMHERQTTLEHLDVLLSILSEQGFTFKAVQESMEPVQFQS</sequence>
<feature type="domain" description="NodB homology" evidence="2">
    <location>
        <begin position="73"/>
        <end position="257"/>
    </location>
</feature>
<organism evidence="3 4">
    <name type="scientific">Pontibacillus salicampi</name>
    <dbReference type="NCBI Taxonomy" id="1449801"/>
    <lineage>
        <taxon>Bacteria</taxon>
        <taxon>Bacillati</taxon>
        <taxon>Bacillota</taxon>
        <taxon>Bacilli</taxon>
        <taxon>Bacillales</taxon>
        <taxon>Bacillaceae</taxon>
        <taxon>Pontibacillus</taxon>
    </lineage>
</organism>
<dbReference type="PROSITE" id="PS51677">
    <property type="entry name" value="NODB"/>
    <property type="match status" value="1"/>
</dbReference>
<proteinExistence type="predicted"/>
<evidence type="ECO:0000313" key="3">
    <source>
        <dbReference type="EMBL" id="MFC0522037.1"/>
    </source>
</evidence>
<comment type="caution">
    <text evidence="3">The sequence shown here is derived from an EMBL/GenBank/DDBJ whole genome shotgun (WGS) entry which is preliminary data.</text>
</comment>
<keyword evidence="1" id="KW-0812">Transmembrane</keyword>
<dbReference type="Pfam" id="PF01522">
    <property type="entry name" value="Polysacc_deac_1"/>
    <property type="match status" value="1"/>
</dbReference>
<dbReference type="Proteomes" id="UP001589836">
    <property type="component" value="Unassembled WGS sequence"/>
</dbReference>